<dbReference type="InterPro" id="IPR036737">
    <property type="entry name" value="OmpA-like_sf"/>
</dbReference>
<keyword evidence="2 4" id="KW-0472">Membrane</keyword>
<dbReference type="PROSITE" id="PS51123">
    <property type="entry name" value="OMPA_2"/>
    <property type="match status" value="1"/>
</dbReference>
<dbReference type="CDD" id="cd07185">
    <property type="entry name" value="OmpA_C-like"/>
    <property type="match status" value="1"/>
</dbReference>
<accession>A0A090RZC4</accession>
<evidence type="ECO:0000313" key="7">
    <source>
        <dbReference type="Proteomes" id="UP000029228"/>
    </source>
</evidence>
<dbReference type="EMBL" id="BBMR01000005">
    <property type="protein sequence ID" value="GAL19898.1"/>
    <property type="molecule type" value="Genomic_DNA"/>
</dbReference>
<dbReference type="Proteomes" id="UP000029228">
    <property type="component" value="Unassembled WGS sequence"/>
</dbReference>
<dbReference type="PRINTS" id="PR01023">
    <property type="entry name" value="NAFLGMOTY"/>
</dbReference>
<dbReference type="PANTHER" id="PTHR30329:SF21">
    <property type="entry name" value="LIPOPROTEIN YIAD-RELATED"/>
    <property type="match status" value="1"/>
</dbReference>
<dbReference type="PANTHER" id="PTHR30329">
    <property type="entry name" value="STATOR ELEMENT OF FLAGELLAR MOTOR COMPLEX"/>
    <property type="match status" value="1"/>
</dbReference>
<dbReference type="PRINTS" id="PR01021">
    <property type="entry name" value="OMPADOMAIN"/>
</dbReference>
<dbReference type="Pfam" id="PF00691">
    <property type="entry name" value="OmpA"/>
    <property type="match status" value="1"/>
</dbReference>
<sequence length="241" mass="27199">MDRCILAANDPHTGFRVQFSLVASEPLELGVEKRGVRSLPKSTSFNTTEPVWGISKSYSTTTIENISRSGTKLVTKDGADLLLADMAGGAWFNINAMDFDVYFPTTHFNQAFTEFNECRYQLPPVNFQHARQVELLFARGSTELTSTQKQIINDISTLIKRDQKIVRVLIDGYTDNSGDSVANLQISKQRGSDVAEWFVENGVSKSMIEIRGHGDRYPKYDNTTPEGRNKNRRVEIRLVRK</sequence>
<comment type="subcellular location">
    <subcellularLocation>
        <location evidence="1">Cell outer membrane</location>
    </subcellularLocation>
</comment>
<reference evidence="6 7" key="1">
    <citation type="submission" date="2014-09" db="EMBL/GenBank/DDBJ databases">
        <title>Vibrio maritimus JCM 19235. (C45) whole genome shotgun sequence.</title>
        <authorList>
            <person name="Sawabe T."/>
            <person name="Meirelles P."/>
            <person name="Nakanishi M."/>
            <person name="Sayaka M."/>
            <person name="Hattori M."/>
            <person name="Ohkuma M."/>
        </authorList>
    </citation>
    <scope>NUCLEOTIDE SEQUENCE [LARGE SCALE GENOMIC DNA]</scope>
    <source>
        <strain evidence="7">JCM19235</strain>
    </source>
</reference>
<feature type="domain" description="OmpA-like" evidence="5">
    <location>
        <begin position="125"/>
        <end position="241"/>
    </location>
</feature>
<keyword evidence="7" id="KW-1185">Reference proteome</keyword>
<reference evidence="6 7" key="2">
    <citation type="submission" date="2014-09" db="EMBL/GenBank/DDBJ databases">
        <authorList>
            <consortium name="NBRP consortium"/>
            <person name="Sawabe T."/>
            <person name="Meirelles P."/>
            <person name="Nakanishi M."/>
            <person name="Sayaka M."/>
            <person name="Hattori M."/>
            <person name="Ohkuma M."/>
        </authorList>
    </citation>
    <scope>NUCLEOTIDE SEQUENCE [LARGE SCALE GENOMIC DNA]</scope>
    <source>
        <strain evidence="7">JCM19235</strain>
    </source>
</reference>
<dbReference type="InterPro" id="IPR006665">
    <property type="entry name" value="OmpA-like"/>
</dbReference>
<dbReference type="AlphaFoldDB" id="A0A090RZC4"/>
<dbReference type="InterPro" id="IPR050330">
    <property type="entry name" value="Bact_OuterMem_StrucFunc"/>
</dbReference>
<protein>
    <submittedName>
        <fullName evidence="6">OmpA family outer membrane lipoprotein</fullName>
    </submittedName>
</protein>
<comment type="caution">
    <text evidence="6">The sequence shown here is derived from an EMBL/GenBank/DDBJ whole genome shotgun (WGS) entry which is preliminary data.</text>
</comment>
<dbReference type="InterPro" id="IPR006664">
    <property type="entry name" value="OMP_bac"/>
</dbReference>
<dbReference type="Gene3D" id="2.60.40.2540">
    <property type="match status" value="1"/>
</dbReference>
<evidence type="ECO:0000256" key="3">
    <source>
        <dbReference type="ARBA" id="ARBA00023237"/>
    </source>
</evidence>
<evidence type="ECO:0000256" key="1">
    <source>
        <dbReference type="ARBA" id="ARBA00004442"/>
    </source>
</evidence>
<evidence type="ECO:0000313" key="6">
    <source>
        <dbReference type="EMBL" id="GAL19898.1"/>
    </source>
</evidence>
<keyword evidence="6" id="KW-0449">Lipoprotein</keyword>
<evidence type="ECO:0000256" key="4">
    <source>
        <dbReference type="PROSITE-ProRule" id="PRU00473"/>
    </source>
</evidence>
<gene>
    <name evidence="6" type="ORF">JCM19235_4098</name>
</gene>
<dbReference type="SUPFAM" id="SSF103088">
    <property type="entry name" value="OmpA-like"/>
    <property type="match status" value="1"/>
</dbReference>
<dbReference type="Gene3D" id="3.30.1330.60">
    <property type="entry name" value="OmpA-like domain"/>
    <property type="match status" value="1"/>
</dbReference>
<proteinExistence type="predicted"/>
<organism evidence="6 7">
    <name type="scientific">Vibrio maritimus</name>
    <dbReference type="NCBI Taxonomy" id="990268"/>
    <lineage>
        <taxon>Bacteria</taxon>
        <taxon>Pseudomonadati</taxon>
        <taxon>Pseudomonadota</taxon>
        <taxon>Gammaproteobacteria</taxon>
        <taxon>Vibrionales</taxon>
        <taxon>Vibrionaceae</taxon>
        <taxon>Vibrio</taxon>
    </lineage>
</organism>
<name>A0A090RZC4_9VIBR</name>
<keyword evidence="3" id="KW-0998">Cell outer membrane</keyword>
<evidence type="ECO:0000256" key="2">
    <source>
        <dbReference type="ARBA" id="ARBA00023136"/>
    </source>
</evidence>
<dbReference type="GO" id="GO:0009279">
    <property type="term" value="C:cell outer membrane"/>
    <property type="evidence" value="ECO:0007669"/>
    <property type="project" value="UniProtKB-SubCell"/>
</dbReference>
<evidence type="ECO:0000259" key="5">
    <source>
        <dbReference type="PROSITE" id="PS51123"/>
    </source>
</evidence>
<dbReference type="STRING" id="990268.JCM19235_4098"/>